<dbReference type="InParanoid" id="F0YHD4"/>
<evidence type="ECO:0000313" key="3">
    <source>
        <dbReference type="Proteomes" id="UP000002729"/>
    </source>
</evidence>
<dbReference type="Proteomes" id="UP000002729">
    <property type="component" value="Unassembled WGS sequence"/>
</dbReference>
<dbReference type="GeneID" id="20225780"/>
<proteinExistence type="predicted"/>
<dbReference type="RefSeq" id="XP_009039877.1">
    <property type="nucleotide sequence ID" value="XM_009041629.1"/>
</dbReference>
<keyword evidence="3" id="KW-1185">Reference proteome</keyword>
<name>F0YHD4_AURAN</name>
<sequence length="146" mass="16195">MPKEVDELARSLPGTSTRLSDGPSRCLAVPGERDRGAAQALEALGRTRPNTSSMWFYMWMARVTHSERLDRPMRVGGTENTHSEHTGTPVSTPNRTRSARLRASARTRRRARTGARGRRPAVRADVVESDMAQLRARSAPPAEGRY</sequence>
<evidence type="ECO:0000313" key="2">
    <source>
        <dbReference type="EMBL" id="EGB05495.1"/>
    </source>
</evidence>
<feature type="region of interest" description="Disordered" evidence="1">
    <location>
        <begin position="1"/>
        <end position="32"/>
    </location>
</feature>
<evidence type="ECO:0000256" key="1">
    <source>
        <dbReference type="SAM" id="MobiDB-lite"/>
    </source>
</evidence>
<reference evidence="2 3" key="1">
    <citation type="journal article" date="2011" name="Proc. Natl. Acad. Sci. U.S.A.">
        <title>Niche of harmful alga Aureococcus anophagefferens revealed through ecogenomics.</title>
        <authorList>
            <person name="Gobler C.J."/>
            <person name="Berry D.L."/>
            <person name="Dyhrman S.T."/>
            <person name="Wilhelm S.W."/>
            <person name="Salamov A."/>
            <person name="Lobanov A.V."/>
            <person name="Zhang Y."/>
            <person name="Collier J.L."/>
            <person name="Wurch L.L."/>
            <person name="Kustka A.B."/>
            <person name="Dill B.D."/>
            <person name="Shah M."/>
            <person name="VerBerkmoes N.C."/>
            <person name="Kuo A."/>
            <person name="Terry A."/>
            <person name="Pangilinan J."/>
            <person name="Lindquist E.A."/>
            <person name="Lucas S."/>
            <person name="Paulsen I.T."/>
            <person name="Hattenrath-Lehmann T.K."/>
            <person name="Talmage S.C."/>
            <person name="Walker E.A."/>
            <person name="Koch F."/>
            <person name="Burson A.M."/>
            <person name="Marcoval M.A."/>
            <person name="Tang Y.Z."/>
            <person name="Lecleir G.R."/>
            <person name="Coyne K.J."/>
            <person name="Berg G.M."/>
            <person name="Bertrand E.M."/>
            <person name="Saito M.A."/>
            <person name="Gladyshev V.N."/>
            <person name="Grigoriev I.V."/>
        </authorList>
    </citation>
    <scope>NUCLEOTIDE SEQUENCE [LARGE SCALE GENOMIC DNA]</scope>
    <source>
        <strain evidence="3">CCMP 1984</strain>
    </source>
</reference>
<feature type="compositionally biased region" description="Basic residues" evidence="1">
    <location>
        <begin position="97"/>
        <end position="121"/>
    </location>
</feature>
<dbReference type="EMBL" id="GL833141">
    <property type="protein sequence ID" value="EGB05495.1"/>
    <property type="molecule type" value="Genomic_DNA"/>
</dbReference>
<gene>
    <name evidence="2" type="ORF">AURANDRAFT_66390</name>
</gene>
<protein>
    <submittedName>
        <fullName evidence="2">Uncharacterized protein</fullName>
    </submittedName>
</protein>
<accession>F0YHD4</accession>
<dbReference type="KEGG" id="aaf:AURANDRAFT_66390"/>
<feature type="region of interest" description="Disordered" evidence="1">
    <location>
        <begin position="73"/>
        <end position="146"/>
    </location>
</feature>
<dbReference type="AlphaFoldDB" id="F0YHD4"/>
<organism evidence="3">
    <name type="scientific">Aureococcus anophagefferens</name>
    <name type="common">Harmful bloom alga</name>
    <dbReference type="NCBI Taxonomy" id="44056"/>
    <lineage>
        <taxon>Eukaryota</taxon>
        <taxon>Sar</taxon>
        <taxon>Stramenopiles</taxon>
        <taxon>Ochrophyta</taxon>
        <taxon>Pelagophyceae</taxon>
        <taxon>Pelagomonadales</taxon>
        <taxon>Pelagomonadaceae</taxon>
        <taxon>Aureococcus</taxon>
    </lineage>
</organism>